<name>A0A8R2NU72_ACYPI</name>
<dbReference type="InterPro" id="IPR016024">
    <property type="entry name" value="ARM-type_fold"/>
</dbReference>
<dbReference type="PANTHER" id="PTHR23253">
    <property type="entry name" value="EUKARYOTIC TRANSLATION INITIATION FACTOR 4 GAMMA"/>
    <property type="match status" value="1"/>
</dbReference>
<protein>
    <recommendedName>
        <fullName evidence="1">MIF4G domain-containing protein</fullName>
    </recommendedName>
</protein>
<accession>A0A8R2NU72</accession>
<dbReference type="KEGG" id="api:115034243"/>
<proteinExistence type="predicted"/>
<dbReference type="GO" id="GO:0003729">
    <property type="term" value="F:mRNA binding"/>
    <property type="evidence" value="ECO:0007669"/>
    <property type="project" value="TreeGrafter"/>
</dbReference>
<dbReference type="Gene3D" id="1.25.40.180">
    <property type="match status" value="1"/>
</dbReference>
<evidence type="ECO:0000313" key="2">
    <source>
        <dbReference type="EnsemblMetazoa" id="XP_029346282.1"/>
    </source>
</evidence>
<organism evidence="2 3">
    <name type="scientific">Acyrthosiphon pisum</name>
    <name type="common">Pea aphid</name>
    <dbReference type="NCBI Taxonomy" id="7029"/>
    <lineage>
        <taxon>Eukaryota</taxon>
        <taxon>Metazoa</taxon>
        <taxon>Ecdysozoa</taxon>
        <taxon>Arthropoda</taxon>
        <taxon>Hexapoda</taxon>
        <taxon>Insecta</taxon>
        <taxon>Pterygota</taxon>
        <taxon>Neoptera</taxon>
        <taxon>Paraneoptera</taxon>
        <taxon>Hemiptera</taxon>
        <taxon>Sternorrhyncha</taxon>
        <taxon>Aphidomorpha</taxon>
        <taxon>Aphidoidea</taxon>
        <taxon>Aphididae</taxon>
        <taxon>Macrosiphini</taxon>
        <taxon>Acyrthosiphon</taxon>
    </lineage>
</organism>
<dbReference type="RefSeq" id="XP_029346282.1">
    <property type="nucleotide sequence ID" value="XM_029490422.1"/>
</dbReference>
<dbReference type="OrthoDB" id="6631006at2759"/>
<keyword evidence="3" id="KW-1185">Reference proteome</keyword>
<evidence type="ECO:0000313" key="3">
    <source>
        <dbReference type="Proteomes" id="UP000007819"/>
    </source>
</evidence>
<feature type="domain" description="MIF4G" evidence="1">
    <location>
        <begin position="1"/>
        <end position="80"/>
    </location>
</feature>
<dbReference type="InterPro" id="IPR003890">
    <property type="entry name" value="MIF4G-like_typ-3"/>
</dbReference>
<dbReference type="Proteomes" id="UP000007819">
    <property type="component" value="Chromosome A2"/>
</dbReference>
<dbReference type="EnsemblMetazoa" id="XM_029490422.1">
    <property type="protein sequence ID" value="XP_029346282.1"/>
    <property type="gene ID" value="LOC115034243"/>
</dbReference>
<dbReference type="GO" id="GO:0003743">
    <property type="term" value="F:translation initiation factor activity"/>
    <property type="evidence" value="ECO:0007669"/>
    <property type="project" value="TreeGrafter"/>
</dbReference>
<dbReference type="PANTHER" id="PTHR23253:SF78">
    <property type="entry name" value="EUKARYOTIC TRANSLATION INITIATION FACTOR 4G1, ISOFORM B-RELATED"/>
    <property type="match status" value="1"/>
</dbReference>
<sequence>MLTPTIMMYYIMNLINKHAEEPLECLCILLKTVGKELEKSNNLNDTFDKLKALTSNKMKSKIPSRITTMIQDVINLRTDKWIPRYVDSYPKLTNEIKVEANEEQFMSLAKNTSEKLDDKIIIPVIYQLGILHFCRKNNIYSTFYLKLIDTVEQSKSLNSIVAYKINMKCKNILLDYEQLQNLNVCTQGKNVNYNHNFNFNICFFI</sequence>
<dbReference type="GO" id="GO:0016281">
    <property type="term" value="C:eukaryotic translation initiation factor 4F complex"/>
    <property type="evidence" value="ECO:0007669"/>
    <property type="project" value="TreeGrafter"/>
</dbReference>
<evidence type="ECO:0000259" key="1">
    <source>
        <dbReference type="Pfam" id="PF02854"/>
    </source>
</evidence>
<reference evidence="3" key="1">
    <citation type="submission" date="2010-06" db="EMBL/GenBank/DDBJ databases">
        <authorList>
            <person name="Jiang H."/>
            <person name="Abraham K."/>
            <person name="Ali S."/>
            <person name="Alsbrooks S.L."/>
            <person name="Anim B.N."/>
            <person name="Anosike U.S."/>
            <person name="Attaway T."/>
            <person name="Bandaranaike D.P."/>
            <person name="Battles P.K."/>
            <person name="Bell S.N."/>
            <person name="Bell A.V."/>
            <person name="Beltran B."/>
            <person name="Bickham C."/>
            <person name="Bustamante Y."/>
            <person name="Caleb T."/>
            <person name="Canada A."/>
            <person name="Cardenas V."/>
            <person name="Carter K."/>
            <person name="Chacko J."/>
            <person name="Chandrabose M.N."/>
            <person name="Chavez D."/>
            <person name="Chavez A."/>
            <person name="Chen L."/>
            <person name="Chu H.-S."/>
            <person name="Claassen K.J."/>
            <person name="Cockrell R."/>
            <person name="Collins M."/>
            <person name="Cooper J.A."/>
            <person name="Cree A."/>
            <person name="Curry S.M."/>
            <person name="Da Y."/>
            <person name="Dao M.D."/>
            <person name="Das B."/>
            <person name="Davila M.-L."/>
            <person name="Davy-Carroll L."/>
            <person name="Denson S."/>
            <person name="Dinh H."/>
            <person name="Ebong V.E."/>
            <person name="Edwards J.R."/>
            <person name="Egan A."/>
            <person name="El-Daye J."/>
            <person name="Escobedo L."/>
            <person name="Fernandez S."/>
            <person name="Fernando P.R."/>
            <person name="Flagg N."/>
            <person name="Forbes L.D."/>
            <person name="Fowler R.G."/>
            <person name="Fu Q."/>
            <person name="Gabisi R.A."/>
            <person name="Ganer J."/>
            <person name="Garbino Pronczuk A."/>
            <person name="Garcia R.M."/>
            <person name="Garner T."/>
            <person name="Garrett T.E."/>
            <person name="Gonzalez D.A."/>
            <person name="Hamid H."/>
            <person name="Hawkins E.S."/>
            <person name="Hirani K."/>
            <person name="Hogues M.E."/>
            <person name="Hollins B."/>
            <person name="Hsiao C.-H."/>
            <person name="Jabil R."/>
            <person name="James M.L."/>
            <person name="Jhangiani S.N."/>
            <person name="Johnson B."/>
            <person name="Johnson Q."/>
            <person name="Joshi V."/>
            <person name="Kalu J.B."/>
            <person name="Kam C."/>
            <person name="Kashfia A."/>
            <person name="Keebler J."/>
            <person name="Kisamo H."/>
            <person name="Kovar C.L."/>
            <person name="Lago L.A."/>
            <person name="Lai C.-Y."/>
            <person name="Laidlaw J."/>
            <person name="Lara F."/>
            <person name="Le T.-K."/>
            <person name="Lee S.L."/>
            <person name="Legall F.H."/>
            <person name="Lemon S.J."/>
            <person name="Lewis L.R."/>
            <person name="Li B."/>
            <person name="Liu Y."/>
            <person name="Liu Y.-S."/>
            <person name="Lopez J."/>
            <person name="Lozado R.J."/>
            <person name="Lu J."/>
            <person name="Madu R.C."/>
            <person name="Maheshwari M."/>
            <person name="Maheshwari R."/>
            <person name="Malloy K."/>
            <person name="Martinez E."/>
            <person name="Mathew T."/>
            <person name="Mercado I.C."/>
            <person name="Mercado C."/>
            <person name="Meyer B."/>
            <person name="Montgomery K."/>
            <person name="Morgan M.B."/>
            <person name="Munidasa M."/>
            <person name="Nazareth L.V."/>
            <person name="Nelson J."/>
            <person name="Ng B.M."/>
            <person name="Nguyen N.B."/>
            <person name="Nguyen P.Q."/>
            <person name="Nguyen T."/>
            <person name="Obregon M."/>
            <person name="Okwuonu G.O."/>
            <person name="Onwere C.G."/>
            <person name="Orozco G."/>
            <person name="Parra A."/>
            <person name="Patel S."/>
            <person name="Patil S."/>
            <person name="Perez A."/>
            <person name="Perez Y."/>
            <person name="Pham C."/>
            <person name="Primus E.L."/>
            <person name="Pu L.-L."/>
            <person name="Puazo M."/>
            <person name="Qin X."/>
            <person name="Quiroz J.B."/>
            <person name="Reese J."/>
            <person name="Richards S."/>
            <person name="Rives C.M."/>
            <person name="Robberts R."/>
            <person name="Ruiz S.J."/>
            <person name="Ruiz M.J."/>
            <person name="Santibanez J."/>
            <person name="Schneider B.W."/>
            <person name="Sisson I."/>
            <person name="Smith M."/>
            <person name="Sodergren E."/>
            <person name="Song X.-Z."/>
            <person name="Song B.B."/>
            <person name="Summersgill H."/>
            <person name="Thelus R."/>
            <person name="Thornton R.D."/>
            <person name="Trejos Z.Y."/>
            <person name="Usmani K."/>
            <person name="Vattathil S."/>
            <person name="Villasana D."/>
            <person name="Walker D.L."/>
            <person name="Wang S."/>
            <person name="Wang K."/>
            <person name="White C.S."/>
            <person name="Williams A.C."/>
            <person name="Williamson J."/>
            <person name="Wilson K."/>
            <person name="Woghiren I.O."/>
            <person name="Woodworth J.R."/>
            <person name="Worley K.C."/>
            <person name="Wright R.A."/>
            <person name="Wu W."/>
            <person name="Young L."/>
            <person name="Zhang L."/>
            <person name="Zhang J."/>
            <person name="Zhu Y."/>
            <person name="Muzny D.M."/>
            <person name="Weinstock G."/>
            <person name="Gibbs R.A."/>
        </authorList>
    </citation>
    <scope>NUCLEOTIDE SEQUENCE [LARGE SCALE GENOMIC DNA]</scope>
    <source>
        <strain evidence="3">LSR1</strain>
    </source>
</reference>
<dbReference type="SUPFAM" id="SSF48371">
    <property type="entry name" value="ARM repeat"/>
    <property type="match status" value="1"/>
</dbReference>
<reference evidence="2" key="2">
    <citation type="submission" date="2022-06" db="UniProtKB">
        <authorList>
            <consortium name="EnsemblMetazoa"/>
        </authorList>
    </citation>
    <scope>IDENTIFICATION</scope>
</reference>
<dbReference type="AlphaFoldDB" id="A0A8R2NU72"/>
<dbReference type="GeneID" id="115034243"/>
<dbReference type="Pfam" id="PF02854">
    <property type="entry name" value="MIF4G"/>
    <property type="match status" value="1"/>
</dbReference>